<dbReference type="PROSITE" id="PS01152">
    <property type="entry name" value="HESB"/>
    <property type="match status" value="1"/>
</dbReference>
<name>A0A371BYP7_YARLL</name>
<feature type="region of interest" description="Disordered" evidence="4">
    <location>
        <begin position="15"/>
        <end position="57"/>
    </location>
</feature>
<sequence>MTMSLRNKLTVGKRFLQTAERSTPSMTPFMLNNPNAYHSSKSDNQAENKSSSSQPQGFTWARHQLPRFDAASKSSKIETPKPFAFKFPNTQDKSSRPATTPFAFRPAAKTSATAAAPTKAAAPAEKAAAPAPAPKRTRKLRPRKAVITLSPTAVKHLKDLLDQPEPKLIRIGVRNRGCSGLTYHIDYVDKPAKFDEEVVQDGVRVLIDSKALFSIIGSEMDWLDDKLSSRFIFRNPNSKGECGCGESFMV</sequence>
<reference evidence="6 7" key="1">
    <citation type="submission" date="2018-07" db="EMBL/GenBank/DDBJ databases">
        <title>Draft Genome Assemblies for Five Robust Yarrowia lipolytica Strains Exhibiting High Lipid Production and Pentose Sugar Utilization and Sugar Alcohol Secretion from Undetoxified Lignocellulosic Biomass Hydrolysates.</title>
        <authorList>
            <consortium name="DOE Joint Genome Institute"/>
            <person name="Walker C."/>
            <person name="Ryu S."/>
            <person name="Na H."/>
            <person name="Zane M."/>
            <person name="LaButti K."/>
            <person name="Lipzen A."/>
            <person name="Haridas S."/>
            <person name="Barry K."/>
            <person name="Grigoriev I.V."/>
            <person name="Quarterman J."/>
            <person name="Slininger P."/>
            <person name="Dien B."/>
            <person name="Trinh C.T."/>
        </authorList>
    </citation>
    <scope>NUCLEOTIDE SEQUENCE [LARGE SCALE GENOMIC DNA]</scope>
    <source>
        <strain evidence="6 7">YB392</strain>
    </source>
</reference>
<evidence type="ECO:0000256" key="2">
    <source>
        <dbReference type="ARBA" id="ARBA00054873"/>
    </source>
</evidence>
<dbReference type="SUPFAM" id="SSF89360">
    <property type="entry name" value="HesB-like domain"/>
    <property type="match status" value="1"/>
</dbReference>
<feature type="compositionally biased region" description="Polar residues" evidence="4">
    <location>
        <begin position="47"/>
        <end position="57"/>
    </location>
</feature>
<dbReference type="GO" id="GO:0009102">
    <property type="term" value="P:biotin biosynthetic process"/>
    <property type="evidence" value="ECO:0007669"/>
    <property type="project" value="EnsemblFungi"/>
</dbReference>
<dbReference type="FunFam" id="2.60.300.12:FF:000001">
    <property type="entry name" value="Iron-binding protein IscA"/>
    <property type="match status" value="1"/>
</dbReference>
<evidence type="ECO:0000313" key="7">
    <source>
        <dbReference type="Proteomes" id="UP000256601"/>
    </source>
</evidence>
<organism evidence="6 7">
    <name type="scientific">Yarrowia lipolytica</name>
    <name type="common">Candida lipolytica</name>
    <dbReference type="NCBI Taxonomy" id="4952"/>
    <lineage>
        <taxon>Eukaryota</taxon>
        <taxon>Fungi</taxon>
        <taxon>Dikarya</taxon>
        <taxon>Ascomycota</taxon>
        <taxon>Saccharomycotina</taxon>
        <taxon>Dipodascomycetes</taxon>
        <taxon>Dipodascales</taxon>
        <taxon>Dipodascales incertae sedis</taxon>
        <taxon>Yarrowia</taxon>
    </lineage>
</organism>
<protein>
    <recommendedName>
        <fullName evidence="3">Iron-sulfur assembly protein 1</fullName>
    </recommendedName>
</protein>
<dbReference type="InterPro" id="IPR035903">
    <property type="entry name" value="HesB-like_dom_sf"/>
</dbReference>
<feature type="domain" description="Core" evidence="5">
    <location>
        <begin position="147"/>
        <end position="246"/>
    </location>
</feature>
<proteinExistence type="inferred from homology"/>
<dbReference type="VEuPathDB" id="FungiDB:YALI1_E22961g"/>
<feature type="region of interest" description="Disordered" evidence="4">
    <location>
        <begin position="70"/>
        <end position="141"/>
    </location>
</feature>
<dbReference type="NCBIfam" id="TIGR00049">
    <property type="entry name" value="iron-sulfur cluster assembly accessory protein"/>
    <property type="match status" value="1"/>
</dbReference>
<dbReference type="OMA" id="TICHELR"/>
<dbReference type="EMBL" id="KZ859101">
    <property type="protein sequence ID" value="RDW23215.1"/>
    <property type="molecule type" value="Genomic_DNA"/>
</dbReference>
<evidence type="ECO:0000313" key="6">
    <source>
        <dbReference type="EMBL" id="RDW23215.1"/>
    </source>
</evidence>
<dbReference type="PANTHER" id="PTHR10072">
    <property type="entry name" value="IRON-SULFUR CLUSTER ASSEMBLY PROTEIN"/>
    <property type="match status" value="1"/>
</dbReference>
<evidence type="ECO:0000256" key="4">
    <source>
        <dbReference type="SAM" id="MobiDB-lite"/>
    </source>
</evidence>
<dbReference type="GO" id="GO:0051537">
    <property type="term" value="F:2 iron, 2 sulfur cluster binding"/>
    <property type="evidence" value="ECO:0007669"/>
    <property type="project" value="TreeGrafter"/>
</dbReference>
<dbReference type="GO" id="GO:0005506">
    <property type="term" value="F:iron ion binding"/>
    <property type="evidence" value="ECO:0007669"/>
    <property type="project" value="EnsemblFungi"/>
</dbReference>
<dbReference type="GO" id="GO:0051604">
    <property type="term" value="P:protein maturation"/>
    <property type="evidence" value="ECO:0007669"/>
    <property type="project" value="EnsemblFungi"/>
</dbReference>
<comment type="function">
    <text evidence="2">Involved in the assembly of mitochondrial and cytoplasmic iron-sulfur proteins. Probably involved in the binding of an intermediate of Fe/S cluster assembly.</text>
</comment>
<dbReference type="GO" id="GO:0005759">
    <property type="term" value="C:mitochondrial matrix"/>
    <property type="evidence" value="ECO:0007669"/>
    <property type="project" value="EnsemblFungi"/>
</dbReference>
<dbReference type="VEuPathDB" id="FungiDB:YALI0_E19206g"/>
<dbReference type="Pfam" id="PF01521">
    <property type="entry name" value="Fe-S_biosyn"/>
    <property type="match status" value="1"/>
</dbReference>
<dbReference type="InterPro" id="IPR016092">
    <property type="entry name" value="ATAP"/>
</dbReference>
<dbReference type="PANTHER" id="PTHR10072:SF41">
    <property type="entry name" value="IRON-SULFUR CLUSTER ASSEMBLY 1 HOMOLOG, MITOCHONDRIAL"/>
    <property type="match status" value="1"/>
</dbReference>
<dbReference type="InterPro" id="IPR017870">
    <property type="entry name" value="FeS_cluster_insertion_CS"/>
</dbReference>
<gene>
    <name evidence="6" type="ORF">B0I71DRAFT_136308</name>
</gene>
<dbReference type="Proteomes" id="UP000256601">
    <property type="component" value="Unassembled WGS sequence"/>
</dbReference>
<dbReference type="InterPro" id="IPR050322">
    <property type="entry name" value="Fe-S_cluster_asmbl/transfer"/>
</dbReference>
<dbReference type="GO" id="GO:0044572">
    <property type="term" value="P:[4Fe-4S] cluster assembly"/>
    <property type="evidence" value="ECO:0007669"/>
    <property type="project" value="EnsemblFungi"/>
</dbReference>
<evidence type="ECO:0000259" key="5">
    <source>
        <dbReference type="Pfam" id="PF01521"/>
    </source>
</evidence>
<feature type="compositionally biased region" description="Polar residues" evidence="4">
    <location>
        <begin position="19"/>
        <end position="39"/>
    </location>
</feature>
<evidence type="ECO:0000256" key="3">
    <source>
        <dbReference type="ARBA" id="ARBA00071673"/>
    </source>
</evidence>
<evidence type="ECO:0000256" key="1">
    <source>
        <dbReference type="ARBA" id="ARBA00006718"/>
    </source>
</evidence>
<comment type="similarity">
    <text evidence="1">Belongs to the HesB/IscA family.</text>
</comment>
<dbReference type="AlphaFoldDB" id="A0A371BYP7"/>
<dbReference type="Gene3D" id="2.60.300.12">
    <property type="entry name" value="HesB-like domain"/>
    <property type="match status" value="1"/>
</dbReference>
<dbReference type="InterPro" id="IPR000361">
    <property type="entry name" value="ATAP_core_dom"/>
</dbReference>
<feature type="compositionally biased region" description="Low complexity" evidence="4">
    <location>
        <begin position="96"/>
        <end position="130"/>
    </location>
</feature>
<accession>A0A371BYP7</accession>